<keyword evidence="1" id="KW-0472">Membrane</keyword>
<keyword evidence="1" id="KW-0812">Transmembrane</keyword>
<reference evidence="2 3" key="1">
    <citation type="submission" date="2023-11" db="EMBL/GenBank/DDBJ databases">
        <title>Analysis of the Genomes of Mucilaginibacter gossypii cycad 4 and M. sabulilitoris SNA2: microbes with the potential for plant growth promotion.</title>
        <authorList>
            <person name="Hirsch A.M."/>
            <person name="Humm E."/>
            <person name="Rubbi M."/>
            <person name="Del Vecchio G."/>
            <person name="Ha S.M."/>
            <person name="Pellegrini M."/>
            <person name="Gunsalus R.P."/>
        </authorList>
    </citation>
    <scope>NUCLEOTIDE SEQUENCE [LARGE SCALE GENOMIC DNA]</scope>
    <source>
        <strain evidence="2 3">SNA2</strain>
    </source>
</reference>
<dbReference type="RefSeq" id="WP_321560986.1">
    <property type="nucleotide sequence ID" value="NZ_CP139558.1"/>
</dbReference>
<accession>A0ABZ0TJU9</accession>
<evidence type="ECO:0000256" key="1">
    <source>
        <dbReference type="SAM" id="Phobius"/>
    </source>
</evidence>
<protein>
    <recommendedName>
        <fullName evidence="4">DUF2970 domain-containing protein</fullName>
    </recommendedName>
</protein>
<organism evidence="2 3">
    <name type="scientific">Mucilaginibacter sabulilitoris</name>
    <dbReference type="NCBI Taxonomy" id="1173583"/>
    <lineage>
        <taxon>Bacteria</taxon>
        <taxon>Pseudomonadati</taxon>
        <taxon>Bacteroidota</taxon>
        <taxon>Sphingobacteriia</taxon>
        <taxon>Sphingobacteriales</taxon>
        <taxon>Sphingobacteriaceae</taxon>
        <taxon>Mucilaginibacter</taxon>
    </lineage>
</organism>
<name>A0ABZ0TJU9_9SPHI</name>
<dbReference type="Proteomes" id="UP001324380">
    <property type="component" value="Chromosome"/>
</dbReference>
<feature type="transmembrane region" description="Helical" evidence="1">
    <location>
        <begin position="29"/>
        <end position="51"/>
    </location>
</feature>
<keyword evidence="1" id="KW-1133">Transmembrane helix</keyword>
<gene>
    <name evidence="2" type="ORF">SNE25_21110</name>
</gene>
<proteinExistence type="predicted"/>
<evidence type="ECO:0008006" key="4">
    <source>
        <dbReference type="Google" id="ProtNLM"/>
    </source>
</evidence>
<sequence length="52" mass="5945">MATLLRKISTQIKQHTKSVIEDDMSPRQFIALTILVIIWSAIFNITLEVIFG</sequence>
<keyword evidence="3" id="KW-1185">Reference proteome</keyword>
<evidence type="ECO:0000313" key="2">
    <source>
        <dbReference type="EMBL" id="WPU91820.1"/>
    </source>
</evidence>
<dbReference type="EMBL" id="CP139558">
    <property type="protein sequence ID" value="WPU91820.1"/>
    <property type="molecule type" value="Genomic_DNA"/>
</dbReference>
<evidence type="ECO:0000313" key="3">
    <source>
        <dbReference type="Proteomes" id="UP001324380"/>
    </source>
</evidence>